<reference evidence="3" key="5">
    <citation type="submission" date="2018-04" db="UniProtKB">
        <authorList>
            <consortium name="EnsemblFungi"/>
        </authorList>
    </citation>
    <scope>IDENTIFICATION</scope>
    <source>
        <strain evidence="3">R3-111a-1</strain>
    </source>
</reference>
<evidence type="ECO:0000313" key="2">
    <source>
        <dbReference type="EMBL" id="EJT74457.1"/>
    </source>
</evidence>
<feature type="region of interest" description="Disordered" evidence="1">
    <location>
        <begin position="463"/>
        <end position="506"/>
    </location>
</feature>
<dbReference type="GeneID" id="20348755"/>
<feature type="compositionally biased region" description="Basic and acidic residues" evidence="1">
    <location>
        <begin position="344"/>
        <end position="363"/>
    </location>
</feature>
<feature type="region of interest" description="Disordered" evidence="1">
    <location>
        <begin position="344"/>
        <end position="370"/>
    </location>
</feature>
<keyword evidence="4" id="KW-1185">Reference proteome</keyword>
<dbReference type="RefSeq" id="XP_009224401.1">
    <property type="nucleotide sequence ID" value="XM_009226137.1"/>
</dbReference>
<feature type="region of interest" description="Disordered" evidence="1">
    <location>
        <begin position="643"/>
        <end position="723"/>
    </location>
</feature>
<dbReference type="EMBL" id="GL385398">
    <property type="protein sequence ID" value="EJT74457.1"/>
    <property type="molecule type" value="Genomic_DNA"/>
</dbReference>
<accession>J3P461</accession>
<dbReference type="STRING" id="644352.J3P461"/>
<evidence type="ECO:0000313" key="3">
    <source>
        <dbReference type="EnsemblFungi" id="EJT74457"/>
    </source>
</evidence>
<reference evidence="2" key="3">
    <citation type="submission" date="2010-09" db="EMBL/GenBank/DDBJ databases">
        <title>Annotation of Gaeumannomyces graminis var. tritici R3-111a-1.</title>
        <authorList>
            <consortium name="The Broad Institute Genome Sequencing Platform"/>
            <person name="Ma L.-J."/>
            <person name="Dead R."/>
            <person name="Young S.K."/>
            <person name="Zeng Q."/>
            <person name="Gargeya S."/>
            <person name="Fitzgerald M."/>
            <person name="Haas B."/>
            <person name="Abouelleil A."/>
            <person name="Alvarado L."/>
            <person name="Arachchi H.M."/>
            <person name="Berlin A."/>
            <person name="Brown A."/>
            <person name="Chapman S.B."/>
            <person name="Chen Z."/>
            <person name="Dunbar C."/>
            <person name="Freedman E."/>
            <person name="Gearin G."/>
            <person name="Gellesch M."/>
            <person name="Goldberg J."/>
            <person name="Griggs A."/>
            <person name="Gujja S."/>
            <person name="Heiman D."/>
            <person name="Howarth C."/>
            <person name="Larson L."/>
            <person name="Lui A."/>
            <person name="MacDonald P.J.P."/>
            <person name="Mehta T."/>
            <person name="Montmayeur A."/>
            <person name="Murphy C."/>
            <person name="Neiman D."/>
            <person name="Pearson M."/>
            <person name="Priest M."/>
            <person name="Roberts A."/>
            <person name="Saif S."/>
            <person name="Shea T."/>
            <person name="Shenoy N."/>
            <person name="Sisk P."/>
            <person name="Stolte C."/>
            <person name="Sykes S."/>
            <person name="Yandava C."/>
            <person name="Wortman J."/>
            <person name="Nusbaum C."/>
            <person name="Birren B."/>
        </authorList>
    </citation>
    <scope>NUCLEOTIDE SEQUENCE</scope>
    <source>
        <strain evidence="2">R3-111a-1</strain>
    </source>
</reference>
<gene>
    <name evidence="3" type="primary">20348755</name>
    <name evidence="2" type="ORF">GGTG_08297</name>
</gene>
<reference evidence="2" key="2">
    <citation type="submission" date="2010-07" db="EMBL/GenBank/DDBJ databases">
        <authorList>
            <consortium name="The Broad Institute Genome Sequencing Platform"/>
            <consortium name="Broad Institute Genome Sequencing Center for Infectious Disease"/>
            <person name="Ma L.-J."/>
            <person name="Dead R."/>
            <person name="Young S."/>
            <person name="Zeng Q."/>
            <person name="Koehrsen M."/>
            <person name="Alvarado L."/>
            <person name="Berlin A."/>
            <person name="Chapman S.B."/>
            <person name="Chen Z."/>
            <person name="Freedman E."/>
            <person name="Gellesch M."/>
            <person name="Goldberg J."/>
            <person name="Griggs A."/>
            <person name="Gujja S."/>
            <person name="Heilman E.R."/>
            <person name="Heiman D."/>
            <person name="Hepburn T."/>
            <person name="Howarth C."/>
            <person name="Jen D."/>
            <person name="Larson L."/>
            <person name="Mehta T."/>
            <person name="Neiman D."/>
            <person name="Pearson M."/>
            <person name="Roberts A."/>
            <person name="Saif S."/>
            <person name="Shea T."/>
            <person name="Shenoy N."/>
            <person name="Sisk P."/>
            <person name="Stolte C."/>
            <person name="Sykes S."/>
            <person name="Walk T."/>
            <person name="White J."/>
            <person name="Yandava C."/>
            <person name="Haas B."/>
            <person name="Nusbaum C."/>
            <person name="Birren B."/>
        </authorList>
    </citation>
    <scope>NUCLEOTIDE SEQUENCE</scope>
    <source>
        <strain evidence="2">R3-111a-1</strain>
    </source>
</reference>
<sequence>MNSRPGFSIRRLISQRRPRGAEDGCGDSAHEAFVRPSKDDLARPSSQHGQPARTWKRSKNPPQPIVVVSGSRAVHTITGPLPPLPDTPRSAASSLCSCDYRASPWTPASSTPPPLCYSRSKTPDTLSPLLSPRTAKLDEMGLLLQDTTDSSIPLVLAQTLSPVLDKTKCKDSQQNYTAGHQQAVEDMSENVRQLIRETDEAFKAVGAVLSEARLVSQQSSSPATSPHLARDSKFAMALAQSPRWPGYRAGPRSPLKLASPLTSPTRRSSVSKAKRRKSKKGRRGQQQQEQQENKRQHAATPKTGARWTLSENMSELLNGRLFHRLEADEIQTPDQVQEWRLKNRPSRPEVRTHTESIRTHTESIRTPTESIRTPTEPIRTVEMDGSETPIEPFHLDDLPSRIGAAGVRMSMTPSPTVEVAISNTFDFGLDVARKDSTASEQQQSLPRLQEPTKAEEMLFRDISFPTPPQKNALRQQPRRQLPPLPTIPEVMVAGPDGTLKRDQQPQQLGIQSQAATVQQMQEMRQAKVTDEFVMLNCSPYTMTMPTFRHGPIRFARSELNVLDPKQLADETLDWTAFQMAILGGAGDFFSDSIDFTRMADADEVDEIAGWFDGLGVGSVGHLVSSEEEEKDYSHDAEIKVHHARHTNIGEQAQSEGEEDGGEDDDDDATERAGSVGERRSVPPALDTELASKCPPSPTGTAEYSPISSTGSSSASTQPEMVQIHRGPPPIPLVLERPPGLWNPKFELTGQGVGRWVLESSQLVHGPADADGLLRPGKGRVGSRESLPQSPMLDLVVGRSVTGEDYIVPMGFNLGHDLGDFLKWESENAYAAGFYG</sequence>
<feature type="region of interest" description="Disordered" evidence="1">
    <location>
        <begin position="243"/>
        <end position="307"/>
    </location>
</feature>
<reference evidence="4" key="1">
    <citation type="submission" date="2010-07" db="EMBL/GenBank/DDBJ databases">
        <title>The genome sequence of Gaeumannomyces graminis var. tritici strain R3-111a-1.</title>
        <authorList>
            <consortium name="The Broad Institute Genome Sequencing Platform"/>
            <person name="Ma L.-J."/>
            <person name="Dead R."/>
            <person name="Young S."/>
            <person name="Zeng Q."/>
            <person name="Koehrsen M."/>
            <person name="Alvarado L."/>
            <person name="Berlin A."/>
            <person name="Chapman S.B."/>
            <person name="Chen Z."/>
            <person name="Freedman E."/>
            <person name="Gellesch M."/>
            <person name="Goldberg J."/>
            <person name="Griggs A."/>
            <person name="Gujja S."/>
            <person name="Heilman E.R."/>
            <person name="Heiman D."/>
            <person name="Hepburn T."/>
            <person name="Howarth C."/>
            <person name="Jen D."/>
            <person name="Larson L."/>
            <person name="Mehta T."/>
            <person name="Neiman D."/>
            <person name="Pearson M."/>
            <person name="Roberts A."/>
            <person name="Saif S."/>
            <person name="Shea T."/>
            <person name="Shenoy N."/>
            <person name="Sisk P."/>
            <person name="Stolte C."/>
            <person name="Sykes S."/>
            <person name="Walk T."/>
            <person name="White J."/>
            <person name="Yandava C."/>
            <person name="Haas B."/>
            <person name="Nusbaum C."/>
            <person name="Birren B."/>
        </authorList>
    </citation>
    <scope>NUCLEOTIDE SEQUENCE [LARGE SCALE GENOMIC DNA]</scope>
    <source>
        <strain evidence="4">R3-111a-1</strain>
    </source>
</reference>
<dbReference type="OrthoDB" id="5244857at2759"/>
<proteinExistence type="predicted"/>
<dbReference type="VEuPathDB" id="FungiDB:GGTG_08297"/>
<dbReference type="Proteomes" id="UP000006039">
    <property type="component" value="Unassembled WGS sequence"/>
</dbReference>
<organism evidence="2">
    <name type="scientific">Gaeumannomyces tritici (strain R3-111a-1)</name>
    <name type="common">Wheat and barley take-all root rot fungus</name>
    <name type="synonym">Gaeumannomyces graminis var. tritici</name>
    <dbReference type="NCBI Taxonomy" id="644352"/>
    <lineage>
        <taxon>Eukaryota</taxon>
        <taxon>Fungi</taxon>
        <taxon>Dikarya</taxon>
        <taxon>Ascomycota</taxon>
        <taxon>Pezizomycotina</taxon>
        <taxon>Sordariomycetes</taxon>
        <taxon>Sordariomycetidae</taxon>
        <taxon>Magnaporthales</taxon>
        <taxon>Magnaporthaceae</taxon>
        <taxon>Gaeumannomyces</taxon>
    </lineage>
</organism>
<feature type="compositionally biased region" description="Basic and acidic residues" evidence="1">
    <location>
        <begin position="28"/>
        <end position="42"/>
    </location>
</feature>
<reference evidence="3" key="4">
    <citation type="journal article" date="2015" name="G3 (Bethesda)">
        <title>Genome sequences of three phytopathogenic species of the Magnaporthaceae family of fungi.</title>
        <authorList>
            <person name="Okagaki L.H."/>
            <person name="Nunes C.C."/>
            <person name="Sailsbery J."/>
            <person name="Clay B."/>
            <person name="Brown D."/>
            <person name="John T."/>
            <person name="Oh Y."/>
            <person name="Young N."/>
            <person name="Fitzgerald M."/>
            <person name="Haas B.J."/>
            <person name="Zeng Q."/>
            <person name="Young S."/>
            <person name="Adiconis X."/>
            <person name="Fan L."/>
            <person name="Levin J.Z."/>
            <person name="Mitchell T.K."/>
            <person name="Okubara P.A."/>
            <person name="Farman M.L."/>
            <person name="Kohn L.M."/>
            <person name="Birren B."/>
            <person name="Ma L.-J."/>
            <person name="Dean R.A."/>
        </authorList>
    </citation>
    <scope>NUCLEOTIDE SEQUENCE</scope>
    <source>
        <strain evidence="3">R3-111a-1</strain>
    </source>
</reference>
<feature type="region of interest" description="Disordered" evidence="1">
    <location>
        <begin position="435"/>
        <end position="454"/>
    </location>
</feature>
<feature type="region of interest" description="Disordered" evidence="1">
    <location>
        <begin position="1"/>
        <end position="64"/>
    </location>
</feature>
<dbReference type="eggNOG" id="ENOG502TCM7">
    <property type="taxonomic scope" value="Eukaryota"/>
</dbReference>
<feature type="compositionally biased region" description="Acidic residues" evidence="1">
    <location>
        <begin position="655"/>
        <end position="668"/>
    </location>
</feature>
<feature type="compositionally biased region" description="Low complexity" evidence="1">
    <location>
        <begin position="704"/>
        <end position="715"/>
    </location>
</feature>
<dbReference type="EnsemblFungi" id="EJT74457">
    <property type="protein sequence ID" value="EJT74457"/>
    <property type="gene ID" value="GGTG_08297"/>
</dbReference>
<dbReference type="AlphaFoldDB" id="J3P461"/>
<feature type="region of interest" description="Disordered" evidence="1">
    <location>
        <begin position="103"/>
        <end position="125"/>
    </location>
</feature>
<dbReference type="HOGENOM" id="CLU_010785_1_0_1"/>
<feature type="compositionally biased region" description="Basic residues" evidence="1">
    <location>
        <begin position="272"/>
        <end position="283"/>
    </location>
</feature>
<name>J3P461_GAET3</name>
<evidence type="ECO:0000313" key="4">
    <source>
        <dbReference type="Proteomes" id="UP000006039"/>
    </source>
</evidence>
<protein>
    <submittedName>
        <fullName evidence="2 3">Uncharacterized protein</fullName>
    </submittedName>
</protein>
<evidence type="ECO:0000256" key="1">
    <source>
        <dbReference type="SAM" id="MobiDB-lite"/>
    </source>
</evidence>